<dbReference type="AlphaFoldDB" id="A0A7E4VYF5"/>
<reference evidence="2" key="2">
    <citation type="submission" date="2020-10" db="UniProtKB">
        <authorList>
            <consortium name="WormBaseParasite"/>
        </authorList>
    </citation>
    <scope>IDENTIFICATION</scope>
</reference>
<evidence type="ECO:0000313" key="2">
    <source>
        <dbReference type="WBParaSite" id="Pan_g437.t1"/>
    </source>
</evidence>
<protein>
    <submittedName>
        <fullName evidence="2">Uncharacterized protein</fullName>
    </submittedName>
</protein>
<sequence length="132" mass="15226">MSDPSDNWNSLIKKMVFFMDQIQQLVGQSKTSARPSFPVSEVEKCPDIILRVHYLQSGLQTKLNSKIEAFKDLDRRVKNLKRFAEDCVEGYVMYMEGGTGWYYVLQAAEHELNETSTYVGYLDKVLAWTMKG</sequence>
<evidence type="ECO:0000313" key="1">
    <source>
        <dbReference type="Proteomes" id="UP000492821"/>
    </source>
</evidence>
<dbReference type="Proteomes" id="UP000492821">
    <property type="component" value="Unassembled WGS sequence"/>
</dbReference>
<accession>A0A7E4VYF5</accession>
<dbReference type="WBParaSite" id="Pan_g437.t1">
    <property type="protein sequence ID" value="Pan_g437.t1"/>
    <property type="gene ID" value="Pan_g437"/>
</dbReference>
<keyword evidence="1" id="KW-1185">Reference proteome</keyword>
<name>A0A7E4VYF5_PANRE</name>
<proteinExistence type="predicted"/>
<organism evidence="1 2">
    <name type="scientific">Panagrellus redivivus</name>
    <name type="common">Microworm</name>
    <dbReference type="NCBI Taxonomy" id="6233"/>
    <lineage>
        <taxon>Eukaryota</taxon>
        <taxon>Metazoa</taxon>
        <taxon>Ecdysozoa</taxon>
        <taxon>Nematoda</taxon>
        <taxon>Chromadorea</taxon>
        <taxon>Rhabditida</taxon>
        <taxon>Tylenchina</taxon>
        <taxon>Panagrolaimomorpha</taxon>
        <taxon>Panagrolaimoidea</taxon>
        <taxon>Panagrolaimidae</taxon>
        <taxon>Panagrellus</taxon>
    </lineage>
</organism>
<reference evidence="1" key="1">
    <citation type="journal article" date="2013" name="Genetics">
        <title>The draft genome and transcriptome of Panagrellus redivivus are shaped by the harsh demands of a free-living lifestyle.</title>
        <authorList>
            <person name="Srinivasan J."/>
            <person name="Dillman A.R."/>
            <person name="Macchietto M.G."/>
            <person name="Heikkinen L."/>
            <person name="Lakso M."/>
            <person name="Fracchia K.M."/>
            <person name="Antoshechkin I."/>
            <person name="Mortazavi A."/>
            <person name="Wong G."/>
            <person name="Sternberg P.W."/>
        </authorList>
    </citation>
    <scope>NUCLEOTIDE SEQUENCE [LARGE SCALE GENOMIC DNA]</scope>
    <source>
        <strain evidence="1">MT8872</strain>
    </source>
</reference>